<comment type="caution">
    <text evidence="2">The sequence shown here is derived from an EMBL/GenBank/DDBJ whole genome shotgun (WGS) entry which is preliminary data.</text>
</comment>
<feature type="transmembrane region" description="Helical" evidence="1">
    <location>
        <begin position="379"/>
        <end position="402"/>
    </location>
</feature>
<feature type="transmembrane region" description="Helical" evidence="1">
    <location>
        <begin position="197"/>
        <end position="219"/>
    </location>
</feature>
<organism evidence="2 3">
    <name type="scientific">Alcanivorax quisquiliarum</name>
    <dbReference type="NCBI Taxonomy" id="2933565"/>
    <lineage>
        <taxon>Bacteria</taxon>
        <taxon>Pseudomonadati</taxon>
        <taxon>Pseudomonadota</taxon>
        <taxon>Gammaproteobacteria</taxon>
        <taxon>Oceanospirillales</taxon>
        <taxon>Alcanivoracaceae</taxon>
        <taxon>Alcanivorax</taxon>
    </lineage>
</organism>
<dbReference type="RefSeq" id="WP_246949183.1">
    <property type="nucleotide sequence ID" value="NZ_JALKII010000002.1"/>
</dbReference>
<keyword evidence="1" id="KW-0812">Transmembrane</keyword>
<dbReference type="InterPro" id="IPR036259">
    <property type="entry name" value="MFS_trans_sf"/>
</dbReference>
<feature type="transmembrane region" description="Helical" evidence="1">
    <location>
        <begin position="131"/>
        <end position="150"/>
    </location>
</feature>
<dbReference type="EMBL" id="JALKII010000002">
    <property type="protein sequence ID" value="MCK0537039.1"/>
    <property type="molecule type" value="Genomic_DNA"/>
</dbReference>
<feature type="transmembrane region" description="Helical" evidence="1">
    <location>
        <begin position="342"/>
        <end position="359"/>
    </location>
</feature>
<feature type="transmembrane region" description="Helical" evidence="1">
    <location>
        <begin position="315"/>
        <end position="336"/>
    </location>
</feature>
<keyword evidence="3" id="KW-1185">Reference proteome</keyword>
<accession>A0ABT0E5F2</accession>
<evidence type="ECO:0000256" key="1">
    <source>
        <dbReference type="SAM" id="Phobius"/>
    </source>
</evidence>
<protein>
    <submittedName>
        <fullName evidence="2">MFS transporter</fullName>
    </submittedName>
</protein>
<feature type="transmembrane region" description="Helical" evidence="1">
    <location>
        <begin position="170"/>
        <end position="191"/>
    </location>
</feature>
<dbReference type="Gene3D" id="1.20.1250.20">
    <property type="entry name" value="MFS general substrate transporter like domains"/>
    <property type="match status" value="1"/>
</dbReference>
<dbReference type="InterPro" id="IPR052528">
    <property type="entry name" value="Sugar_transport-like"/>
</dbReference>
<gene>
    <name evidence="2" type="ORF">MU846_04885</name>
</gene>
<dbReference type="Proteomes" id="UP001165524">
    <property type="component" value="Unassembled WGS sequence"/>
</dbReference>
<feature type="transmembrane region" description="Helical" evidence="1">
    <location>
        <begin position="59"/>
        <end position="80"/>
    </location>
</feature>
<evidence type="ECO:0000313" key="3">
    <source>
        <dbReference type="Proteomes" id="UP001165524"/>
    </source>
</evidence>
<proteinExistence type="predicted"/>
<feature type="transmembrane region" description="Helical" evidence="1">
    <location>
        <begin position="282"/>
        <end position="303"/>
    </location>
</feature>
<name>A0ABT0E5F2_9GAMM</name>
<keyword evidence="1" id="KW-0472">Membrane</keyword>
<evidence type="ECO:0000313" key="2">
    <source>
        <dbReference type="EMBL" id="MCK0537039.1"/>
    </source>
</evidence>
<feature type="transmembrane region" description="Helical" evidence="1">
    <location>
        <begin position="408"/>
        <end position="427"/>
    </location>
</feature>
<feature type="transmembrane region" description="Helical" evidence="1">
    <location>
        <begin position="105"/>
        <end position="125"/>
    </location>
</feature>
<feature type="transmembrane region" description="Helical" evidence="1">
    <location>
        <begin position="254"/>
        <end position="276"/>
    </location>
</feature>
<dbReference type="SUPFAM" id="SSF103473">
    <property type="entry name" value="MFS general substrate transporter"/>
    <property type="match status" value="1"/>
</dbReference>
<reference evidence="2" key="1">
    <citation type="submission" date="2022-04" db="EMBL/GenBank/DDBJ databases">
        <title>Alcanivorax sp. CY1518 draft genome sequence.</title>
        <authorList>
            <person name="Zhao G."/>
            <person name="An M."/>
        </authorList>
    </citation>
    <scope>NUCLEOTIDE SEQUENCE</scope>
    <source>
        <strain evidence="2">CY1518</strain>
    </source>
</reference>
<dbReference type="PANTHER" id="PTHR23526">
    <property type="entry name" value="INTEGRAL MEMBRANE TRANSPORT PROTEIN-RELATED"/>
    <property type="match status" value="1"/>
</dbReference>
<dbReference type="PANTHER" id="PTHR23526:SF1">
    <property type="entry name" value="MAJOR FACILITATOR SUPERFAMILY MFS_1"/>
    <property type="match status" value="1"/>
</dbReference>
<sequence>MLRNTSERFYSLVANEEDARVCTDISDDACREVPGNFLLMLCSQVLTSIGDLLINPKTVLAWLIPALGAPAALVSLLVPIRESGSMIPQLAIGAWVRQHPQRKPFWVLGAVLQGVAVLGMAASVWLLNGLAAGLAIIVLLVAFSLARGLCSVALKDVQGKTIPKSRRGRLSGLAATLSGLVTLALAVALFRDSTEPSLALYTGLLLTAAGAWLVAAWLFGRVSEFGGETHGGGHALRQAIHSLSLLRDDAPFRWFVISRALLMASALGSPFIVVLAQQEGGGALLLGSFMIAASLATALSASIWGFMADSSSRRVMIHGGTLASLSCLAAAALGTMPGATGAWLYPLLFFVLSVAHAGVRIGRKTYLVDMAGGNKRTDYVAVSNTVIGVLLLVAGGLSALAAMISTQVVLWLLGGMGLAGTLASVRLREVSAGR</sequence>
<keyword evidence="1" id="KW-1133">Transmembrane helix</keyword>